<dbReference type="SUPFAM" id="SSF54637">
    <property type="entry name" value="Thioesterase/thiol ester dehydrase-isomerase"/>
    <property type="match status" value="1"/>
</dbReference>
<sequence>MPGVFDTSCQGRVYPPGEPYEVGREKIREFSAAVGGGPGDGLVAPPTFPIVLSMHAERQVIDDPGLGFDFSRVLHRDQRFEAVRPVRAGDRLSVSVEVLAAATVDGNDVLTLRGLVHEAGTEVLVCTTTSTLVSRGAEAGA</sequence>
<dbReference type="InterPro" id="IPR039569">
    <property type="entry name" value="FAS1-like_DH_region"/>
</dbReference>
<feature type="domain" description="FAS1-like dehydratase" evidence="1">
    <location>
        <begin position="41"/>
        <end position="112"/>
    </location>
</feature>
<dbReference type="Proteomes" id="UP000186455">
    <property type="component" value="Unassembled WGS sequence"/>
</dbReference>
<comment type="caution">
    <text evidence="2">The sequence shown here is derived from an EMBL/GenBank/DDBJ whole genome shotgun (WGS) entry which is preliminary data.</text>
</comment>
<dbReference type="EMBL" id="LFBV01000010">
    <property type="protein sequence ID" value="OKH90797.1"/>
    <property type="molecule type" value="Genomic_DNA"/>
</dbReference>
<protein>
    <recommendedName>
        <fullName evidence="1">FAS1-like dehydratase domain-containing protein</fullName>
    </recommendedName>
</protein>
<dbReference type="InterPro" id="IPR016709">
    <property type="entry name" value="HadA-like"/>
</dbReference>
<gene>
    <name evidence="2" type="ORF">AB852_29930</name>
</gene>
<evidence type="ECO:0000313" key="3">
    <source>
        <dbReference type="Proteomes" id="UP000186455"/>
    </source>
</evidence>
<name>A0A1Q4UYW1_9ACTN</name>
<dbReference type="STRING" id="1048205.AB852_29930"/>
<dbReference type="AlphaFoldDB" id="A0A1Q4UYW1"/>
<dbReference type="Pfam" id="PF13452">
    <property type="entry name" value="FAS1_DH_region"/>
    <property type="match status" value="1"/>
</dbReference>
<dbReference type="PIRSF" id="PIRSF018072">
    <property type="entry name" value="UCP018072"/>
    <property type="match status" value="1"/>
</dbReference>
<proteinExistence type="predicted"/>
<reference evidence="2 3" key="1">
    <citation type="submission" date="2015-06" db="EMBL/GenBank/DDBJ databases">
        <title>Cloning and characterization of the uncialamcin biosynthetic gene cluster.</title>
        <authorList>
            <person name="Yan X."/>
            <person name="Huang T."/>
            <person name="Ge H."/>
            <person name="Shen B."/>
        </authorList>
    </citation>
    <scope>NUCLEOTIDE SEQUENCE [LARGE SCALE GENOMIC DNA]</scope>
    <source>
        <strain evidence="2 3">DCA2648</strain>
    </source>
</reference>
<dbReference type="InterPro" id="IPR029069">
    <property type="entry name" value="HotDog_dom_sf"/>
</dbReference>
<accession>A0A1Q4UYW1</accession>
<keyword evidence="3" id="KW-1185">Reference proteome</keyword>
<dbReference type="GeneID" id="96795355"/>
<evidence type="ECO:0000313" key="2">
    <source>
        <dbReference type="EMBL" id="OKH90797.1"/>
    </source>
</evidence>
<dbReference type="Gene3D" id="3.10.129.10">
    <property type="entry name" value="Hotdog Thioesterase"/>
    <property type="match status" value="1"/>
</dbReference>
<evidence type="ECO:0000259" key="1">
    <source>
        <dbReference type="Pfam" id="PF13452"/>
    </source>
</evidence>
<organism evidence="2 3">
    <name type="scientific">Streptomyces uncialis</name>
    <dbReference type="NCBI Taxonomy" id="1048205"/>
    <lineage>
        <taxon>Bacteria</taxon>
        <taxon>Bacillati</taxon>
        <taxon>Actinomycetota</taxon>
        <taxon>Actinomycetes</taxon>
        <taxon>Kitasatosporales</taxon>
        <taxon>Streptomycetaceae</taxon>
        <taxon>Streptomyces</taxon>
    </lineage>
</organism>
<dbReference type="CDD" id="cd03441">
    <property type="entry name" value="R_hydratase_like"/>
    <property type="match status" value="1"/>
</dbReference>
<dbReference type="RefSeq" id="WP_073793457.1">
    <property type="nucleotide sequence ID" value="NZ_CP108638.1"/>
</dbReference>